<proteinExistence type="predicted"/>
<sequence length="202" mass="22842">MDVLDAIRQEIRAHASNAWARERGYEPIYAASPRSRIVVIGQAPGKQAQDSQIPWNDASGIKLRQWLGVTDAQFYAPDTIALLPMDFYYPGKGKHGDLPPRPTFAPLWHPRILTLMPAVRLTVLIGSYAQKHYLGATAKRNLTETVRAYRDYAPDRIPLVHPSPLNFRWQAKNPWFETDVIPALQTLVGNAIRSGPRTSRHR</sequence>
<dbReference type="Proteomes" id="UP000292385">
    <property type="component" value="Unassembled WGS sequence"/>
</dbReference>
<dbReference type="InterPro" id="IPR005122">
    <property type="entry name" value="Uracil-DNA_glycosylase-like"/>
</dbReference>
<dbReference type="SMART" id="SM00986">
    <property type="entry name" value="UDG"/>
    <property type="match status" value="1"/>
</dbReference>
<evidence type="ECO:0000313" key="2">
    <source>
        <dbReference type="EMBL" id="TCC26855.1"/>
    </source>
</evidence>
<dbReference type="InterPro" id="IPR036895">
    <property type="entry name" value="Uracil-DNA_glycosylase-like_sf"/>
</dbReference>
<dbReference type="Gene3D" id="3.40.470.10">
    <property type="entry name" value="Uracil-DNA glycosylase-like domain"/>
    <property type="match status" value="1"/>
</dbReference>
<gene>
    <name evidence="2" type="ORF">E0H58_02240</name>
</gene>
<dbReference type="Pfam" id="PF03167">
    <property type="entry name" value="UDG"/>
    <property type="match status" value="1"/>
</dbReference>
<comment type="caution">
    <text evidence="2">The sequence shown here is derived from an EMBL/GenBank/DDBJ whole genome shotgun (WGS) entry which is preliminary data.</text>
</comment>
<evidence type="ECO:0000259" key="1">
    <source>
        <dbReference type="SMART" id="SM00986"/>
    </source>
</evidence>
<name>A0ABY2AC66_9ACTN</name>
<dbReference type="InterPro" id="IPR047124">
    <property type="entry name" value="HI_0220.2"/>
</dbReference>
<accession>A0ABY2AC66</accession>
<dbReference type="PANTHER" id="PTHR42160">
    <property type="entry name" value="URACIL-DNA GLYCOSYLASE SUPERFAMILY PROTEIN"/>
    <property type="match status" value="1"/>
</dbReference>
<organism evidence="2 3">
    <name type="scientific">Kribbella speibonae</name>
    <dbReference type="NCBI Taxonomy" id="1572660"/>
    <lineage>
        <taxon>Bacteria</taxon>
        <taxon>Bacillati</taxon>
        <taxon>Actinomycetota</taxon>
        <taxon>Actinomycetes</taxon>
        <taxon>Propionibacteriales</taxon>
        <taxon>Kribbellaceae</taxon>
        <taxon>Kribbella</taxon>
    </lineage>
</organism>
<dbReference type="RefSeq" id="WP_131459508.1">
    <property type="nucleotide sequence ID" value="NZ_SJJY01000001.1"/>
</dbReference>
<protein>
    <submittedName>
        <fullName evidence="2">Uracil-DNA glycosylase family protein</fullName>
    </submittedName>
</protein>
<evidence type="ECO:0000313" key="3">
    <source>
        <dbReference type="Proteomes" id="UP000292385"/>
    </source>
</evidence>
<dbReference type="CDD" id="cd10033">
    <property type="entry name" value="UDG_like"/>
    <property type="match status" value="1"/>
</dbReference>
<dbReference type="PANTHER" id="PTHR42160:SF1">
    <property type="entry name" value="URACIL-DNA GLYCOSYLASE SUPERFAMILY PROTEIN"/>
    <property type="match status" value="1"/>
</dbReference>
<dbReference type="SMART" id="SM00987">
    <property type="entry name" value="UreE_C"/>
    <property type="match status" value="1"/>
</dbReference>
<dbReference type="SUPFAM" id="SSF52141">
    <property type="entry name" value="Uracil-DNA glycosylase-like"/>
    <property type="match status" value="1"/>
</dbReference>
<reference evidence="2 3" key="1">
    <citation type="submission" date="2019-02" db="EMBL/GenBank/DDBJ databases">
        <title>Kribbella capetownensis sp. nov. and Kribbella speibonae sp. nov., isolated from soil.</title>
        <authorList>
            <person name="Curtis S.M."/>
            <person name="Norton I."/>
            <person name="Everest G.J."/>
            <person name="Meyers P.R."/>
        </authorList>
    </citation>
    <scope>NUCLEOTIDE SEQUENCE [LARGE SCALE GENOMIC DNA]</scope>
    <source>
        <strain evidence="2 3">SK5</strain>
    </source>
</reference>
<feature type="domain" description="Uracil-DNA glycosylase-like" evidence="1">
    <location>
        <begin position="28"/>
        <end position="185"/>
    </location>
</feature>
<keyword evidence="3" id="KW-1185">Reference proteome</keyword>
<dbReference type="EMBL" id="SJJY01000001">
    <property type="protein sequence ID" value="TCC26855.1"/>
    <property type="molecule type" value="Genomic_DNA"/>
</dbReference>